<dbReference type="Proteomes" id="UP000078348">
    <property type="component" value="Unassembled WGS sequence"/>
</dbReference>
<proteinExistence type="predicted"/>
<reference evidence="1 2" key="1">
    <citation type="submission" date="2016-05" db="EMBL/GenBank/DDBJ databases">
        <title>Nuclear genome of Blastocystis sp. subtype 1 NandII.</title>
        <authorList>
            <person name="Gentekaki E."/>
            <person name="Curtis B."/>
            <person name="Stairs C."/>
            <person name="Eme L."/>
            <person name="Herman E."/>
            <person name="Klimes V."/>
            <person name="Arias M.C."/>
            <person name="Elias M."/>
            <person name="Hilliou F."/>
            <person name="Klute M."/>
            <person name="Malik S.-B."/>
            <person name="Pightling A."/>
            <person name="Rachubinski R."/>
            <person name="Salas D."/>
            <person name="Schlacht A."/>
            <person name="Suga H."/>
            <person name="Archibald J."/>
            <person name="Ball S.G."/>
            <person name="Clark G."/>
            <person name="Dacks J."/>
            <person name="Van Der Giezen M."/>
            <person name="Tsaousis A."/>
            <person name="Roger A."/>
        </authorList>
    </citation>
    <scope>NUCLEOTIDE SEQUENCE [LARGE SCALE GENOMIC DNA]</scope>
    <source>
        <strain evidence="2">ATCC 50177 / NandII</strain>
    </source>
</reference>
<dbReference type="SUPFAM" id="SSF52058">
    <property type="entry name" value="L domain-like"/>
    <property type="match status" value="1"/>
</dbReference>
<keyword evidence="2" id="KW-1185">Reference proteome</keyword>
<dbReference type="Gene3D" id="3.80.10.10">
    <property type="entry name" value="Ribonuclease Inhibitor"/>
    <property type="match status" value="1"/>
</dbReference>
<gene>
    <name evidence="1" type="ORF">AV274_2265</name>
</gene>
<organism evidence="1 2">
    <name type="scientific">Blastocystis sp. subtype 1 (strain ATCC 50177 / NandII)</name>
    <dbReference type="NCBI Taxonomy" id="478820"/>
    <lineage>
        <taxon>Eukaryota</taxon>
        <taxon>Sar</taxon>
        <taxon>Stramenopiles</taxon>
        <taxon>Bigyra</taxon>
        <taxon>Opalozoa</taxon>
        <taxon>Opalinata</taxon>
        <taxon>Blastocystidae</taxon>
        <taxon>Blastocystis</taxon>
    </lineage>
</organism>
<dbReference type="AlphaFoldDB" id="A0A196SJ32"/>
<sequence length="541" mass="61546">MDSSSLGFIEDEHYTKEVNGVLAEITTFRGEHCDEVRVREVKSGRVSLYRKGILQRAEVRNDGINGSECTEYKRGKVCFYRHLPPLRNTGDVRCIQNCKNGLQLVVEGKGVIYRGGFDNRESMKREGRGMEFDKESGRVLRCGVWEKDALIRIEKEFESEDVMIEYDITRGCNRSALDCYPVYEGGYVFDEERCECVRDGEGCEIDASTGVAVREGRWERGELVDSVDLVNGWYVNTDNINPFAWGLSKHDECESANGVETTTELLVPSNCRNDPSETRFDVREWKNLNRIAIGDDCFGFVEEVKVIGTEELKSVVIGKRSFTKWKNGFGNNPSRHFCLQDCPSLTELKMGNYSFSDYSRFRVENLPSLEVLEVGDYNDKSWCFYWADLELRNLPKLKSITLGGHAFDGCERAVFENLPELTCIELGVDSLRFDYANEDTTLVLRSTLFLCTLHTDLPKLRSISTVDAKSKSFRNPRRIRLTSPFSEPTSPVDLPNLTTVTLSKEMAFFFKEDVIISGTPFLHSSRIDCDALEPFFSSCVC</sequence>
<name>A0A196SJ32_BLAHN</name>
<comment type="caution">
    <text evidence="1">The sequence shown here is derived from an EMBL/GenBank/DDBJ whole genome shotgun (WGS) entry which is preliminary data.</text>
</comment>
<protein>
    <submittedName>
        <fullName evidence="1">Uncharacterized protein</fullName>
    </submittedName>
</protein>
<accession>A0A196SJ32</accession>
<evidence type="ECO:0000313" key="2">
    <source>
        <dbReference type="Proteomes" id="UP000078348"/>
    </source>
</evidence>
<dbReference type="EMBL" id="LXWW01000106">
    <property type="protein sequence ID" value="OAO15949.1"/>
    <property type="molecule type" value="Genomic_DNA"/>
</dbReference>
<dbReference type="OrthoDB" id="442066at2759"/>
<evidence type="ECO:0000313" key="1">
    <source>
        <dbReference type="EMBL" id="OAO15949.1"/>
    </source>
</evidence>
<dbReference type="InterPro" id="IPR032675">
    <property type="entry name" value="LRR_dom_sf"/>
</dbReference>